<comment type="similarity">
    <text evidence="1">Belongs to the LysR transcriptional regulatory family.</text>
</comment>
<proteinExistence type="inferred from homology"/>
<dbReference type="GO" id="GO:0003677">
    <property type="term" value="F:DNA binding"/>
    <property type="evidence" value="ECO:0007669"/>
    <property type="project" value="UniProtKB-KW"/>
</dbReference>
<keyword evidence="2" id="KW-0805">Transcription regulation</keyword>
<accession>A0A3N8RNP9</accession>
<evidence type="ECO:0000256" key="5">
    <source>
        <dbReference type="ARBA" id="ARBA00023163"/>
    </source>
</evidence>
<evidence type="ECO:0000259" key="6">
    <source>
        <dbReference type="PROSITE" id="PS50931"/>
    </source>
</evidence>
<organism evidence="7 8">
    <name type="scientific">Burkholderia contaminans</name>
    <dbReference type="NCBI Taxonomy" id="488447"/>
    <lineage>
        <taxon>Bacteria</taxon>
        <taxon>Pseudomonadati</taxon>
        <taxon>Pseudomonadota</taxon>
        <taxon>Betaproteobacteria</taxon>
        <taxon>Burkholderiales</taxon>
        <taxon>Burkholderiaceae</taxon>
        <taxon>Burkholderia</taxon>
        <taxon>Burkholderia cepacia complex</taxon>
    </lineage>
</organism>
<dbReference type="GO" id="GO:2000142">
    <property type="term" value="P:regulation of DNA-templated transcription initiation"/>
    <property type="evidence" value="ECO:0007669"/>
    <property type="project" value="TreeGrafter"/>
</dbReference>
<keyword evidence="5" id="KW-0804">Transcription</keyword>
<dbReference type="EMBL" id="QTQX01000001">
    <property type="protein sequence ID" value="RQT37454.1"/>
    <property type="molecule type" value="Genomic_DNA"/>
</dbReference>
<dbReference type="GO" id="GO:0003700">
    <property type="term" value="F:DNA-binding transcription factor activity"/>
    <property type="evidence" value="ECO:0007669"/>
    <property type="project" value="InterPro"/>
</dbReference>
<feature type="domain" description="HTH lysR-type" evidence="6">
    <location>
        <begin position="1"/>
        <end position="58"/>
    </location>
</feature>
<keyword evidence="4" id="KW-0010">Activator</keyword>
<reference evidence="7 8" key="1">
    <citation type="submission" date="2018-08" db="EMBL/GenBank/DDBJ databases">
        <title>Comparative analysis of Burkholderia isolates from Puerto Rico.</title>
        <authorList>
            <person name="Hall C."/>
            <person name="Sahl J."/>
            <person name="Wagner D."/>
        </authorList>
    </citation>
    <scope>NUCLEOTIDE SEQUENCE [LARGE SCALE GENOMIC DNA]</scope>
    <source>
        <strain evidence="7 8">Bp9001</strain>
    </source>
</reference>
<dbReference type="Gene3D" id="1.10.10.10">
    <property type="entry name" value="Winged helix-like DNA-binding domain superfamily/Winged helix DNA-binding domain"/>
    <property type="match status" value="1"/>
</dbReference>
<dbReference type="PROSITE" id="PS50931">
    <property type="entry name" value="HTH_LYSR"/>
    <property type="match status" value="1"/>
</dbReference>
<comment type="caution">
    <text evidence="7">The sequence shown here is derived from an EMBL/GenBank/DDBJ whole genome shotgun (WGS) entry which is preliminary data.</text>
</comment>
<dbReference type="Gene3D" id="3.40.190.290">
    <property type="match status" value="1"/>
</dbReference>
<dbReference type="AlphaFoldDB" id="A0A3N8RNP9"/>
<dbReference type="RefSeq" id="WP_081070344.1">
    <property type="nucleotide sequence ID" value="NZ_QTQX01000001.1"/>
</dbReference>
<dbReference type="Pfam" id="PF03466">
    <property type="entry name" value="LysR_substrate"/>
    <property type="match status" value="1"/>
</dbReference>
<dbReference type="PANTHER" id="PTHR30293:SF0">
    <property type="entry name" value="NITROGEN ASSIMILATION REGULATORY PROTEIN NAC"/>
    <property type="match status" value="1"/>
</dbReference>
<dbReference type="Pfam" id="PF00126">
    <property type="entry name" value="HTH_1"/>
    <property type="match status" value="1"/>
</dbReference>
<dbReference type="SUPFAM" id="SSF53850">
    <property type="entry name" value="Periplasmic binding protein-like II"/>
    <property type="match status" value="1"/>
</dbReference>
<evidence type="ECO:0000256" key="3">
    <source>
        <dbReference type="ARBA" id="ARBA00023125"/>
    </source>
</evidence>
<dbReference type="InterPro" id="IPR036388">
    <property type="entry name" value="WH-like_DNA-bd_sf"/>
</dbReference>
<evidence type="ECO:0000313" key="8">
    <source>
        <dbReference type="Proteomes" id="UP000269271"/>
    </source>
</evidence>
<evidence type="ECO:0000256" key="4">
    <source>
        <dbReference type="ARBA" id="ARBA00023159"/>
    </source>
</evidence>
<protein>
    <submittedName>
        <fullName evidence="7">LysR family transcriptional regulator</fullName>
    </submittedName>
</protein>
<dbReference type="InterPro" id="IPR005119">
    <property type="entry name" value="LysR_subst-bd"/>
</dbReference>
<evidence type="ECO:0000313" key="7">
    <source>
        <dbReference type="EMBL" id="RQT37454.1"/>
    </source>
</evidence>
<dbReference type="Proteomes" id="UP000269271">
    <property type="component" value="Unassembled WGS sequence"/>
</dbReference>
<gene>
    <name evidence="7" type="ORF">DF037_01620</name>
</gene>
<dbReference type="FunFam" id="1.10.10.10:FF:000001">
    <property type="entry name" value="LysR family transcriptional regulator"/>
    <property type="match status" value="1"/>
</dbReference>
<name>A0A3N8RNP9_9BURK</name>
<sequence>MDITTLQYFLAVAKTGSFSRASVVLGMAQPSLSRQIRKLEIELQNELFYRHGRGVTLTDAGEHLRATAETVMSLLGQVERDLVEAGSMPRRAVTLGVPPSIGATLCSPVALRYAEAAPESRLRIREGFSSTLSDWIEEGTLDVAVMYDTARDRNLNAAPLLLEDLFLIQNIAMASEAEVQLEDLRNLPIVAPAPENGLRRVVDRAAALGGFSLNVVMEVDSVPALRQLAGAGVGAAILPFGAVHREVRMGRLSARRIACSDMRALLVAATPLNRPISSSARLLLRIIHSEALNFVSKGVLRGTVDCNFNTARQDPHTDVDLNEEE</sequence>
<dbReference type="PRINTS" id="PR00039">
    <property type="entry name" value="HTHLYSR"/>
</dbReference>
<evidence type="ECO:0000256" key="1">
    <source>
        <dbReference type="ARBA" id="ARBA00009437"/>
    </source>
</evidence>
<evidence type="ECO:0000256" key="2">
    <source>
        <dbReference type="ARBA" id="ARBA00023015"/>
    </source>
</evidence>
<dbReference type="PANTHER" id="PTHR30293">
    <property type="entry name" value="TRANSCRIPTIONAL REGULATORY PROTEIN NAC-RELATED"/>
    <property type="match status" value="1"/>
</dbReference>
<dbReference type="SUPFAM" id="SSF46785">
    <property type="entry name" value="Winged helix' DNA-binding domain"/>
    <property type="match status" value="1"/>
</dbReference>
<dbReference type="InterPro" id="IPR000847">
    <property type="entry name" value="LysR_HTH_N"/>
</dbReference>
<dbReference type="InterPro" id="IPR036390">
    <property type="entry name" value="WH_DNA-bd_sf"/>
</dbReference>
<keyword evidence="3" id="KW-0238">DNA-binding</keyword>